<dbReference type="InterPro" id="IPR003646">
    <property type="entry name" value="SH3-like_bac-type"/>
</dbReference>
<dbReference type="Proteomes" id="UP000644699">
    <property type="component" value="Unassembled WGS sequence"/>
</dbReference>
<dbReference type="Pfam" id="PF08239">
    <property type="entry name" value="SH3_3"/>
    <property type="match status" value="1"/>
</dbReference>
<feature type="compositionally biased region" description="Basic and acidic residues" evidence="1">
    <location>
        <begin position="200"/>
        <end position="225"/>
    </location>
</feature>
<feature type="domain" description="SH3b" evidence="3">
    <location>
        <begin position="25"/>
        <end position="88"/>
    </location>
</feature>
<feature type="signal peptide" evidence="2">
    <location>
        <begin position="1"/>
        <end position="24"/>
    </location>
</feature>
<evidence type="ECO:0000313" key="5">
    <source>
        <dbReference type="Proteomes" id="UP000644699"/>
    </source>
</evidence>
<feature type="region of interest" description="Disordered" evidence="1">
    <location>
        <begin position="137"/>
        <end position="225"/>
    </location>
</feature>
<dbReference type="RefSeq" id="WP_188909565.1">
    <property type="nucleotide sequence ID" value="NZ_BMIQ01000004.1"/>
</dbReference>
<keyword evidence="5" id="KW-1185">Reference proteome</keyword>
<name>A0A917E5Z4_9HYPH</name>
<comment type="caution">
    <text evidence="4">The sequence shown here is derived from an EMBL/GenBank/DDBJ whole genome shotgun (WGS) entry which is preliminary data.</text>
</comment>
<gene>
    <name evidence="4" type="ORF">GCM10011390_28570</name>
</gene>
<dbReference type="AlphaFoldDB" id="A0A917E5Z4"/>
<feature type="chain" id="PRO_5037426288" description="SH3b domain-containing protein" evidence="2">
    <location>
        <begin position="25"/>
        <end position="225"/>
    </location>
</feature>
<dbReference type="PROSITE" id="PS51781">
    <property type="entry name" value="SH3B"/>
    <property type="match status" value="1"/>
</dbReference>
<evidence type="ECO:0000256" key="1">
    <source>
        <dbReference type="SAM" id="MobiDB-lite"/>
    </source>
</evidence>
<keyword evidence="2" id="KW-0732">Signal</keyword>
<dbReference type="Gene3D" id="2.30.30.40">
    <property type="entry name" value="SH3 Domains"/>
    <property type="match status" value="1"/>
</dbReference>
<evidence type="ECO:0000256" key="2">
    <source>
        <dbReference type="SAM" id="SignalP"/>
    </source>
</evidence>
<accession>A0A917E5Z4</accession>
<proteinExistence type="predicted"/>
<dbReference type="EMBL" id="BMIQ01000004">
    <property type="protein sequence ID" value="GGE07817.1"/>
    <property type="molecule type" value="Genomic_DNA"/>
</dbReference>
<reference evidence="4" key="1">
    <citation type="journal article" date="2014" name="Int. J. Syst. Evol. Microbiol.">
        <title>Complete genome sequence of Corynebacterium casei LMG S-19264T (=DSM 44701T), isolated from a smear-ripened cheese.</title>
        <authorList>
            <consortium name="US DOE Joint Genome Institute (JGI-PGF)"/>
            <person name="Walter F."/>
            <person name="Albersmeier A."/>
            <person name="Kalinowski J."/>
            <person name="Ruckert C."/>
        </authorList>
    </citation>
    <scope>NUCLEOTIDE SEQUENCE</scope>
    <source>
        <strain evidence="4">CGMCC 1.15367</strain>
    </source>
</reference>
<feature type="compositionally biased region" description="Basic and acidic residues" evidence="1">
    <location>
        <begin position="137"/>
        <end position="167"/>
    </location>
</feature>
<dbReference type="SMART" id="SM00287">
    <property type="entry name" value="SH3b"/>
    <property type="match status" value="1"/>
</dbReference>
<evidence type="ECO:0000313" key="4">
    <source>
        <dbReference type="EMBL" id="GGE07817.1"/>
    </source>
</evidence>
<protein>
    <recommendedName>
        <fullName evidence="3">SH3b domain-containing protein</fullName>
    </recommendedName>
</protein>
<evidence type="ECO:0000259" key="3">
    <source>
        <dbReference type="PROSITE" id="PS51781"/>
    </source>
</evidence>
<organism evidence="4 5">
    <name type="scientific">Aureimonas endophytica</name>
    <dbReference type="NCBI Taxonomy" id="2027858"/>
    <lineage>
        <taxon>Bacteria</taxon>
        <taxon>Pseudomonadati</taxon>
        <taxon>Pseudomonadota</taxon>
        <taxon>Alphaproteobacteria</taxon>
        <taxon>Hyphomicrobiales</taxon>
        <taxon>Aurantimonadaceae</taxon>
        <taxon>Aureimonas</taxon>
    </lineage>
</organism>
<reference evidence="4" key="2">
    <citation type="submission" date="2020-09" db="EMBL/GenBank/DDBJ databases">
        <authorList>
            <person name="Sun Q."/>
            <person name="Zhou Y."/>
        </authorList>
    </citation>
    <scope>NUCLEOTIDE SEQUENCE</scope>
    <source>
        <strain evidence="4">CGMCC 1.15367</strain>
    </source>
</reference>
<sequence>MFRKAVRLLALGLGLTLPAGAALAATTAVVTNDLNIRTGPSARYQRYGTIPAGDQVTVFGCLRGYNWCDVGWDGERGWVHGAYLAYVGQRYYRQPIPQIAVRIGVPVYGFDPYDYHRRYYVGRPWYHDRYLDRPRYDRPRYERPDYDRRDDDDGERWRRDRDRDRQAYGDSIAPPPPPPPRPYDDRYGRRLPPPPPPGGDDFRRDGPDRDLYDNDRFDPRRRYLD</sequence>